<feature type="domain" description="Ig-like" evidence="12">
    <location>
        <begin position="451"/>
        <end position="524"/>
    </location>
</feature>
<evidence type="ECO:0000259" key="11">
    <source>
        <dbReference type="PROSITE" id="PS50104"/>
    </source>
</evidence>
<feature type="chain" id="PRO_5043886824" evidence="10">
    <location>
        <begin position="20"/>
        <end position="1262"/>
    </location>
</feature>
<evidence type="ECO:0000313" key="13">
    <source>
        <dbReference type="EMBL" id="CAL1603671.1"/>
    </source>
</evidence>
<feature type="domain" description="Ig-like" evidence="12">
    <location>
        <begin position="122"/>
        <end position="192"/>
    </location>
</feature>
<keyword evidence="14" id="KW-1185">Reference proteome</keyword>
<feature type="transmembrane region" description="Helical" evidence="9">
    <location>
        <begin position="640"/>
        <end position="662"/>
    </location>
</feature>
<evidence type="ECO:0000256" key="5">
    <source>
        <dbReference type="ARBA" id="ARBA00023027"/>
    </source>
</evidence>
<evidence type="ECO:0000256" key="3">
    <source>
        <dbReference type="ARBA" id="ARBA00022737"/>
    </source>
</evidence>
<dbReference type="InterPro" id="IPR003598">
    <property type="entry name" value="Ig_sub2"/>
</dbReference>
<comment type="similarity">
    <text evidence="1">Belongs to the interleukin-1 receptor family.</text>
</comment>
<dbReference type="GO" id="GO:0042008">
    <property type="term" value="F:interleukin-18 receptor activity"/>
    <property type="evidence" value="ECO:0007669"/>
    <property type="project" value="TreeGrafter"/>
</dbReference>
<evidence type="ECO:0000256" key="9">
    <source>
        <dbReference type="SAM" id="Phobius"/>
    </source>
</evidence>
<dbReference type="InterPro" id="IPR013783">
    <property type="entry name" value="Ig-like_fold"/>
</dbReference>
<keyword evidence="8" id="KW-0393">Immunoglobulin domain</keyword>
<feature type="domain" description="Ig-like" evidence="12">
    <location>
        <begin position="541"/>
        <end position="627"/>
    </location>
</feature>
<dbReference type="Proteomes" id="UP001497482">
    <property type="component" value="Chromosome 4"/>
</dbReference>
<keyword evidence="3" id="KW-0677">Repeat</keyword>
<keyword evidence="6" id="KW-1015">Disulfide bond</keyword>
<feature type="domain" description="Ig-like" evidence="12">
    <location>
        <begin position="1002"/>
        <end position="1043"/>
    </location>
</feature>
<dbReference type="PRINTS" id="PR01536">
    <property type="entry name" value="INTRLKN1R12F"/>
</dbReference>
<keyword evidence="9" id="KW-0812">Transmembrane</keyword>
<proteinExistence type="inferred from homology"/>
<keyword evidence="5" id="KW-0520">NAD</keyword>
<keyword evidence="7" id="KW-0325">Glycoprotein</keyword>
<dbReference type="SMART" id="SM00409">
    <property type="entry name" value="IG"/>
    <property type="match status" value="9"/>
</dbReference>
<keyword evidence="9" id="KW-1133">Transmembrane helix</keyword>
<dbReference type="Pfam" id="PF01582">
    <property type="entry name" value="TIR"/>
    <property type="match status" value="2"/>
</dbReference>
<dbReference type="GO" id="GO:0004908">
    <property type="term" value="F:interleukin-1 receptor activity"/>
    <property type="evidence" value="ECO:0007669"/>
    <property type="project" value="InterPro"/>
</dbReference>
<sequence>MRTMITLLIILPLLTGVCAEQVFVRDGGLVVLKCPKGRRMTTSPSWTSYTPQKRILMSETNTAAPLLLHQRSLVLLRVSPNQQGNYSCSVGNNTFWHQLVVLTAESHAHHTGAQYTATCYSGERCTLRCPVSNCPGSDIPHLKRHGITWTKGGQTQVKEVLSFSKVEEADEGTYTCSRFYGYKDQTYNRTVTYRLDVKPQETPTVVEILTPRHREVFEIKLGSVYVVNCTATLSSDFDEVFWMSQKSSVKSDPNLRMHSRSAVFQNTKGTYMTTALVFTEVTEEDLSKEFTCKLESVSAPSSSVTVSLQQKQQEAAHIRTVIIVTTLLATAAAALTGAMLKSLLNCDMMLNVLLFLTASIGVSAERICVRSGEMVALQCPRRSVMQRGPDQSENTTLLTDRELVLLNASEHQQGNYSCIGAHNKTYDLTVYTSPTGDCEKFSQFPKTCYSGQACSLSCPASYTPARSVELILKGVTWQGEGLKGWVKEKTLDFPRVTESDGGAYTCVRSFLFRGQVYNMTFNVTLDIQPKETIKNEGIISPSPNEVFSADVGSPLVINCTAMIFSILNEVYWKIDQDNVRVHSSVTKEDMGEGTKMTASLFFEEVSEKDLSTVFTCRLESVSQPSISVNVTLAQKERPSYVAVTVTAVVIPALMVASILIYMKYKIHITLFLRDGLGCHRRVSDDKSFDAFILYYWSEQEPGLSADQRRTLQNVLEDRFGYSLCLFDRDVLPGKAVADALLECVEQSRVVLLVPSSPDFCSESALLSALHETLVERQTRLLFITNKGIKKSGIGPLLDTVQLLAELGQCVPWAGSLENTSFFWKQLRYHLPPNPEQTIHYRAIRGEVFMMPCDSWSRVGDQRKENHSSSALFKAEASLSGTYTCLTSAGWRLLHLQVVNNTIGCSSAEESTLTLEIGAGGKITCPGYNCSNSTTTVWYKGNKSVSKTRRRVFFKDGHLQLYEVSKYDNAVFFCDRELQEQGANWTLRRSVRVKALNMVKSPPRILRPANNTTQEVELGLNHTLQCEVYFPEADPPGVLQWFRNDNGHLQNVTMENIEVNQVEWELQLILKSHWTFDEKDLGHKDFDVLLSYVSMELSSPLRRNNDNDAFPFSLEPLDVEVPSERLELLLPHVLEEQWGYRLCLMDRDFLPGGAYTKDVVNGLQRSQMLICLLSAEYFSNNNAVFVLESGLQALLENSGLKLQLIWTNRAPVSLPQLNPPLPVIIQKALKVLPALKWTPSANTNFWRSLRKAMPHQRLSSLQK</sequence>
<feature type="domain" description="TIR" evidence="11">
    <location>
        <begin position="1104"/>
        <end position="1252"/>
    </location>
</feature>
<feature type="domain" description="Ig-like" evidence="12">
    <location>
        <begin position="12"/>
        <end position="93"/>
    </location>
</feature>
<keyword evidence="4" id="KW-0378">Hydrolase</keyword>
<name>A0AAV2LST0_KNICA</name>
<dbReference type="SUPFAM" id="SSF48726">
    <property type="entry name" value="Immunoglobulin"/>
    <property type="match status" value="5"/>
</dbReference>
<evidence type="ECO:0000313" key="14">
    <source>
        <dbReference type="Proteomes" id="UP001497482"/>
    </source>
</evidence>
<feature type="transmembrane region" description="Helical" evidence="9">
    <location>
        <begin position="316"/>
        <end position="336"/>
    </location>
</feature>
<feature type="domain" description="TIR" evidence="11">
    <location>
        <begin position="686"/>
        <end position="830"/>
    </location>
</feature>
<accession>A0AAV2LST0</accession>
<dbReference type="InterPro" id="IPR000157">
    <property type="entry name" value="TIR_dom"/>
</dbReference>
<dbReference type="Gene3D" id="3.40.50.10140">
    <property type="entry name" value="Toll/interleukin-1 receptor homology (TIR) domain"/>
    <property type="match status" value="2"/>
</dbReference>
<dbReference type="GO" id="GO:0016787">
    <property type="term" value="F:hydrolase activity"/>
    <property type="evidence" value="ECO:0007669"/>
    <property type="project" value="UniProtKB-KW"/>
</dbReference>
<dbReference type="PROSITE" id="PS50104">
    <property type="entry name" value="TIR"/>
    <property type="match status" value="2"/>
</dbReference>
<feature type="domain" description="Ig-like" evidence="12">
    <location>
        <begin position="203"/>
        <end position="307"/>
    </location>
</feature>
<evidence type="ECO:0000256" key="6">
    <source>
        <dbReference type="ARBA" id="ARBA00023157"/>
    </source>
</evidence>
<gene>
    <name evidence="13" type="ORF">KC01_LOCUS31320</name>
</gene>
<dbReference type="SMART" id="SM00255">
    <property type="entry name" value="TIR"/>
    <property type="match status" value="2"/>
</dbReference>
<dbReference type="InterPro" id="IPR004074">
    <property type="entry name" value="IL-1_rcpt_I/II-typ"/>
</dbReference>
<dbReference type="PANTHER" id="PTHR11890">
    <property type="entry name" value="INTERLEUKIN-1 RECEPTOR FAMILY MEMBER"/>
    <property type="match status" value="1"/>
</dbReference>
<keyword evidence="9" id="KW-0472">Membrane</keyword>
<dbReference type="InterPro" id="IPR015621">
    <property type="entry name" value="IL-1_rcpt_fam"/>
</dbReference>
<feature type="signal peptide" evidence="10">
    <location>
        <begin position="1"/>
        <end position="19"/>
    </location>
</feature>
<evidence type="ECO:0000256" key="1">
    <source>
        <dbReference type="ARBA" id="ARBA00009752"/>
    </source>
</evidence>
<dbReference type="InterPro" id="IPR036179">
    <property type="entry name" value="Ig-like_dom_sf"/>
</dbReference>
<reference evidence="13 14" key="1">
    <citation type="submission" date="2024-04" db="EMBL/GenBank/DDBJ databases">
        <authorList>
            <person name="Waldvogel A.-M."/>
            <person name="Schoenle A."/>
        </authorList>
    </citation>
    <scope>NUCLEOTIDE SEQUENCE [LARGE SCALE GENOMIC DNA]</scope>
</reference>
<dbReference type="InterPro" id="IPR035897">
    <property type="entry name" value="Toll_tir_struct_dom_sf"/>
</dbReference>
<dbReference type="Gene3D" id="2.60.40.10">
    <property type="entry name" value="Immunoglobulins"/>
    <property type="match status" value="6"/>
</dbReference>
<keyword evidence="2 10" id="KW-0732">Signal</keyword>
<dbReference type="InterPro" id="IPR003599">
    <property type="entry name" value="Ig_sub"/>
</dbReference>
<dbReference type="PROSITE" id="PS50835">
    <property type="entry name" value="IG_LIKE"/>
    <property type="match status" value="6"/>
</dbReference>
<protein>
    <submittedName>
        <fullName evidence="13">Uncharacterized protein</fullName>
    </submittedName>
</protein>
<evidence type="ECO:0000259" key="12">
    <source>
        <dbReference type="PROSITE" id="PS50835"/>
    </source>
</evidence>
<dbReference type="InterPro" id="IPR007110">
    <property type="entry name" value="Ig-like_dom"/>
</dbReference>
<dbReference type="AlphaFoldDB" id="A0AAV2LST0"/>
<evidence type="ECO:0000256" key="8">
    <source>
        <dbReference type="ARBA" id="ARBA00023319"/>
    </source>
</evidence>
<dbReference type="EMBL" id="OZ035826">
    <property type="protein sequence ID" value="CAL1603671.1"/>
    <property type="molecule type" value="Genomic_DNA"/>
</dbReference>
<evidence type="ECO:0000256" key="4">
    <source>
        <dbReference type="ARBA" id="ARBA00022801"/>
    </source>
</evidence>
<organism evidence="13 14">
    <name type="scientific">Knipowitschia caucasica</name>
    <name type="common">Caucasian dwarf goby</name>
    <name type="synonym">Pomatoschistus caucasicus</name>
    <dbReference type="NCBI Taxonomy" id="637954"/>
    <lineage>
        <taxon>Eukaryota</taxon>
        <taxon>Metazoa</taxon>
        <taxon>Chordata</taxon>
        <taxon>Craniata</taxon>
        <taxon>Vertebrata</taxon>
        <taxon>Euteleostomi</taxon>
        <taxon>Actinopterygii</taxon>
        <taxon>Neopterygii</taxon>
        <taxon>Teleostei</taxon>
        <taxon>Neoteleostei</taxon>
        <taxon>Acanthomorphata</taxon>
        <taxon>Gobiaria</taxon>
        <taxon>Gobiiformes</taxon>
        <taxon>Gobioidei</taxon>
        <taxon>Gobiidae</taxon>
        <taxon>Gobiinae</taxon>
        <taxon>Knipowitschia</taxon>
    </lineage>
</organism>
<evidence type="ECO:0000256" key="10">
    <source>
        <dbReference type="SAM" id="SignalP"/>
    </source>
</evidence>
<dbReference type="SUPFAM" id="SSF52200">
    <property type="entry name" value="Toll/Interleukin receptor TIR domain"/>
    <property type="match status" value="2"/>
</dbReference>
<dbReference type="SMART" id="SM00408">
    <property type="entry name" value="IGc2"/>
    <property type="match status" value="4"/>
</dbReference>
<evidence type="ECO:0000256" key="2">
    <source>
        <dbReference type="ARBA" id="ARBA00022729"/>
    </source>
</evidence>
<dbReference type="PRINTS" id="PR01537">
    <property type="entry name" value="INTRLKN1R1F"/>
</dbReference>
<evidence type="ECO:0000256" key="7">
    <source>
        <dbReference type="ARBA" id="ARBA00023180"/>
    </source>
</evidence>
<dbReference type="PANTHER" id="PTHR11890:SF6">
    <property type="entry name" value="INTERLEUKIN-18 RECEPTOR 1"/>
    <property type="match status" value="1"/>
</dbReference>